<dbReference type="InterPro" id="IPR036097">
    <property type="entry name" value="HisK_dim/P_sf"/>
</dbReference>
<keyword evidence="7 14" id="KW-0812">Transmembrane</keyword>
<evidence type="ECO:0000256" key="13">
    <source>
        <dbReference type="SAM" id="MobiDB-lite"/>
    </source>
</evidence>
<evidence type="ECO:0000313" key="18">
    <source>
        <dbReference type="Proteomes" id="UP001500037"/>
    </source>
</evidence>
<evidence type="ECO:0000256" key="14">
    <source>
        <dbReference type="SAM" id="Phobius"/>
    </source>
</evidence>
<dbReference type="SMART" id="SM00388">
    <property type="entry name" value="HisKA"/>
    <property type="match status" value="1"/>
</dbReference>
<evidence type="ECO:0000313" key="17">
    <source>
        <dbReference type="EMBL" id="GAA1228402.1"/>
    </source>
</evidence>
<dbReference type="InterPro" id="IPR005467">
    <property type="entry name" value="His_kinase_dom"/>
</dbReference>
<dbReference type="SMART" id="SM00387">
    <property type="entry name" value="HATPase_c"/>
    <property type="match status" value="1"/>
</dbReference>
<dbReference type="Pfam" id="PF00512">
    <property type="entry name" value="HisKA"/>
    <property type="match status" value="1"/>
</dbReference>
<evidence type="ECO:0000256" key="6">
    <source>
        <dbReference type="ARBA" id="ARBA00022679"/>
    </source>
</evidence>
<evidence type="ECO:0000256" key="5">
    <source>
        <dbReference type="ARBA" id="ARBA00022553"/>
    </source>
</evidence>
<keyword evidence="18" id="KW-1185">Reference proteome</keyword>
<dbReference type="RefSeq" id="WP_344440781.1">
    <property type="nucleotide sequence ID" value="NZ_BAAALF010000022.1"/>
</dbReference>
<dbReference type="InterPro" id="IPR050980">
    <property type="entry name" value="2C_sensor_his_kinase"/>
</dbReference>
<feature type="domain" description="HAMP" evidence="16">
    <location>
        <begin position="176"/>
        <end position="228"/>
    </location>
</feature>
<dbReference type="EC" id="2.7.13.3" evidence="3"/>
<dbReference type="SUPFAM" id="SSF47384">
    <property type="entry name" value="Homodimeric domain of signal transducing histidine kinase"/>
    <property type="match status" value="1"/>
</dbReference>
<dbReference type="InterPro" id="IPR003594">
    <property type="entry name" value="HATPase_dom"/>
</dbReference>
<evidence type="ECO:0000256" key="8">
    <source>
        <dbReference type="ARBA" id="ARBA00022741"/>
    </source>
</evidence>
<comment type="subcellular location">
    <subcellularLocation>
        <location evidence="2">Cell membrane</location>
        <topology evidence="2">Multi-pass membrane protein</topology>
    </subcellularLocation>
</comment>
<name>A0ABN1W4J4_9ACTN</name>
<dbReference type="SMART" id="SM00304">
    <property type="entry name" value="HAMP"/>
    <property type="match status" value="1"/>
</dbReference>
<dbReference type="Gene3D" id="1.10.287.130">
    <property type="match status" value="1"/>
</dbReference>
<dbReference type="EMBL" id="BAAALF010000022">
    <property type="protein sequence ID" value="GAA1228402.1"/>
    <property type="molecule type" value="Genomic_DNA"/>
</dbReference>
<dbReference type="Proteomes" id="UP001500037">
    <property type="component" value="Unassembled WGS sequence"/>
</dbReference>
<dbReference type="PROSITE" id="PS50109">
    <property type="entry name" value="HIS_KIN"/>
    <property type="match status" value="1"/>
</dbReference>
<keyword evidence="6" id="KW-0808">Transferase</keyword>
<keyword evidence="14" id="KW-0472">Membrane</keyword>
<feature type="region of interest" description="Disordered" evidence="13">
    <location>
        <begin position="284"/>
        <end position="310"/>
    </location>
</feature>
<comment type="catalytic activity">
    <reaction evidence="1">
        <text>ATP + protein L-histidine = ADP + protein N-phospho-L-histidine.</text>
        <dbReference type="EC" id="2.7.13.3"/>
    </reaction>
</comment>
<evidence type="ECO:0000259" key="16">
    <source>
        <dbReference type="PROSITE" id="PS50885"/>
    </source>
</evidence>
<dbReference type="PANTHER" id="PTHR44936">
    <property type="entry name" value="SENSOR PROTEIN CREC"/>
    <property type="match status" value="1"/>
</dbReference>
<accession>A0ABN1W4J4</accession>
<dbReference type="PANTHER" id="PTHR44936:SF9">
    <property type="entry name" value="SENSOR PROTEIN CREC"/>
    <property type="match status" value="1"/>
</dbReference>
<keyword evidence="8" id="KW-0547">Nucleotide-binding</keyword>
<dbReference type="GO" id="GO:0016301">
    <property type="term" value="F:kinase activity"/>
    <property type="evidence" value="ECO:0007669"/>
    <property type="project" value="UniProtKB-KW"/>
</dbReference>
<evidence type="ECO:0000256" key="1">
    <source>
        <dbReference type="ARBA" id="ARBA00000085"/>
    </source>
</evidence>
<dbReference type="SUPFAM" id="SSF55874">
    <property type="entry name" value="ATPase domain of HSP90 chaperone/DNA topoisomerase II/histidine kinase"/>
    <property type="match status" value="1"/>
</dbReference>
<dbReference type="Pfam" id="PF02518">
    <property type="entry name" value="HATPase_c"/>
    <property type="match status" value="1"/>
</dbReference>
<dbReference type="InterPro" id="IPR003661">
    <property type="entry name" value="HisK_dim/P_dom"/>
</dbReference>
<keyword evidence="9 17" id="KW-0418">Kinase</keyword>
<organism evidence="17 18">
    <name type="scientific">Kitasatospora nipponensis</name>
    <dbReference type="NCBI Taxonomy" id="258049"/>
    <lineage>
        <taxon>Bacteria</taxon>
        <taxon>Bacillati</taxon>
        <taxon>Actinomycetota</taxon>
        <taxon>Actinomycetes</taxon>
        <taxon>Kitasatosporales</taxon>
        <taxon>Streptomycetaceae</taxon>
        <taxon>Kitasatospora</taxon>
    </lineage>
</organism>
<keyword evidence="4" id="KW-1003">Cell membrane</keyword>
<feature type="transmembrane region" description="Helical" evidence="14">
    <location>
        <begin position="154"/>
        <end position="171"/>
    </location>
</feature>
<evidence type="ECO:0000256" key="12">
    <source>
        <dbReference type="ARBA" id="ARBA00023012"/>
    </source>
</evidence>
<evidence type="ECO:0000256" key="11">
    <source>
        <dbReference type="ARBA" id="ARBA00022989"/>
    </source>
</evidence>
<keyword evidence="11 14" id="KW-1133">Transmembrane helix</keyword>
<feature type="domain" description="Histidine kinase" evidence="15">
    <location>
        <begin position="236"/>
        <end position="455"/>
    </location>
</feature>
<dbReference type="Pfam" id="PF00672">
    <property type="entry name" value="HAMP"/>
    <property type="match status" value="1"/>
</dbReference>
<dbReference type="Gene3D" id="3.30.565.10">
    <property type="entry name" value="Histidine kinase-like ATPase, C-terminal domain"/>
    <property type="match status" value="1"/>
</dbReference>
<evidence type="ECO:0000256" key="2">
    <source>
        <dbReference type="ARBA" id="ARBA00004651"/>
    </source>
</evidence>
<evidence type="ECO:0000256" key="4">
    <source>
        <dbReference type="ARBA" id="ARBA00022475"/>
    </source>
</evidence>
<evidence type="ECO:0000259" key="15">
    <source>
        <dbReference type="PROSITE" id="PS50109"/>
    </source>
</evidence>
<sequence>MRATLALVALTVTSMVALSFVVPLALLLGSQARTAATDAAQRRAAAVAPLLALAAGDTGESEVDQAAEVRAAVRGADFADRLCVHLPTGELIGSPHAPAVLLDRAIQRREAVGADAAGGWDYLQPVLLDRGRVAVVEEFVPQAELSRGVATGRAVLALLVLGLVLGSVLVADRLGARMVRASRGLSSAANALGAGDLEIRVTPAGPRELHEAGAAFNAMADRITRLMAAERELIADLSHRLRTPLTALRLAGEQIGPVRGADRLAAAVHQIESEVDSIIVAARAPQGGSPSTPRSASPFDPWPLPPSGAAGEPVCEVAEATRRRVGFWSVLAAQQGRDCRFSATDEPTPVPVSQDDLAAVVDALVGNVFRHTPQGTGFAVGVQRTAQSVVLVVEDAGAGIADPHGAPARAMGVGGSTGLGLDIARRTAASTRGHLSVLRSELGGARIQVVFGLAEPPRRGLGAPWRHRRRRPAETLLRGRS</sequence>
<keyword evidence="12" id="KW-0902">Two-component regulatory system</keyword>
<comment type="caution">
    <text evidence="17">The sequence shown here is derived from an EMBL/GenBank/DDBJ whole genome shotgun (WGS) entry which is preliminary data.</text>
</comment>
<dbReference type="CDD" id="cd06225">
    <property type="entry name" value="HAMP"/>
    <property type="match status" value="1"/>
</dbReference>
<keyword evidence="5" id="KW-0597">Phosphoprotein</keyword>
<proteinExistence type="predicted"/>
<evidence type="ECO:0000256" key="9">
    <source>
        <dbReference type="ARBA" id="ARBA00022777"/>
    </source>
</evidence>
<dbReference type="PROSITE" id="PS50885">
    <property type="entry name" value="HAMP"/>
    <property type="match status" value="1"/>
</dbReference>
<feature type="region of interest" description="Disordered" evidence="13">
    <location>
        <begin position="460"/>
        <end position="481"/>
    </location>
</feature>
<evidence type="ECO:0000256" key="10">
    <source>
        <dbReference type="ARBA" id="ARBA00022840"/>
    </source>
</evidence>
<gene>
    <name evidence="17" type="ORF">GCM10009665_18530</name>
</gene>
<keyword evidence="10" id="KW-0067">ATP-binding</keyword>
<dbReference type="CDD" id="cd00082">
    <property type="entry name" value="HisKA"/>
    <property type="match status" value="1"/>
</dbReference>
<evidence type="ECO:0000256" key="3">
    <source>
        <dbReference type="ARBA" id="ARBA00012438"/>
    </source>
</evidence>
<protein>
    <recommendedName>
        <fullName evidence="3">histidine kinase</fullName>
        <ecNumber evidence="3">2.7.13.3</ecNumber>
    </recommendedName>
</protein>
<dbReference type="InterPro" id="IPR003660">
    <property type="entry name" value="HAMP_dom"/>
</dbReference>
<evidence type="ECO:0000256" key="7">
    <source>
        <dbReference type="ARBA" id="ARBA00022692"/>
    </source>
</evidence>
<reference evidence="17 18" key="1">
    <citation type="journal article" date="2019" name="Int. J. Syst. Evol. Microbiol.">
        <title>The Global Catalogue of Microorganisms (GCM) 10K type strain sequencing project: providing services to taxonomists for standard genome sequencing and annotation.</title>
        <authorList>
            <consortium name="The Broad Institute Genomics Platform"/>
            <consortium name="The Broad Institute Genome Sequencing Center for Infectious Disease"/>
            <person name="Wu L."/>
            <person name="Ma J."/>
        </authorList>
    </citation>
    <scope>NUCLEOTIDE SEQUENCE [LARGE SCALE GENOMIC DNA]</scope>
    <source>
        <strain evidence="17 18">JCM 13004</strain>
    </source>
</reference>
<dbReference type="InterPro" id="IPR036890">
    <property type="entry name" value="HATPase_C_sf"/>
</dbReference>